<dbReference type="Proteomes" id="UP000231279">
    <property type="component" value="Unassembled WGS sequence"/>
</dbReference>
<organism evidence="2 3">
    <name type="scientific">Handroanthus impetiginosus</name>
    <dbReference type="NCBI Taxonomy" id="429701"/>
    <lineage>
        <taxon>Eukaryota</taxon>
        <taxon>Viridiplantae</taxon>
        <taxon>Streptophyta</taxon>
        <taxon>Embryophyta</taxon>
        <taxon>Tracheophyta</taxon>
        <taxon>Spermatophyta</taxon>
        <taxon>Magnoliopsida</taxon>
        <taxon>eudicotyledons</taxon>
        <taxon>Gunneridae</taxon>
        <taxon>Pentapetalae</taxon>
        <taxon>asterids</taxon>
        <taxon>lamiids</taxon>
        <taxon>Lamiales</taxon>
        <taxon>Bignoniaceae</taxon>
        <taxon>Crescentiina</taxon>
        <taxon>Tabebuia alliance</taxon>
        <taxon>Handroanthus</taxon>
    </lineage>
</organism>
<dbReference type="STRING" id="429701.A0A2G9HHU7"/>
<gene>
    <name evidence="2" type="ORF">CDL12_10342</name>
</gene>
<proteinExistence type="predicted"/>
<evidence type="ECO:0000256" key="1">
    <source>
        <dbReference type="SAM" id="MobiDB-lite"/>
    </source>
</evidence>
<name>A0A2G9HHU7_9LAMI</name>
<feature type="region of interest" description="Disordered" evidence="1">
    <location>
        <begin position="117"/>
        <end position="145"/>
    </location>
</feature>
<dbReference type="AlphaFoldDB" id="A0A2G9HHU7"/>
<keyword evidence="3" id="KW-1185">Reference proteome</keyword>
<feature type="compositionally biased region" description="Polar residues" evidence="1">
    <location>
        <begin position="117"/>
        <end position="126"/>
    </location>
</feature>
<protein>
    <submittedName>
        <fullName evidence="2">Uncharacterized protein</fullName>
    </submittedName>
</protein>
<comment type="caution">
    <text evidence="2">The sequence shown here is derived from an EMBL/GenBank/DDBJ whole genome shotgun (WGS) entry which is preliminary data.</text>
</comment>
<evidence type="ECO:0000313" key="3">
    <source>
        <dbReference type="Proteomes" id="UP000231279"/>
    </source>
</evidence>
<accession>A0A2G9HHU7</accession>
<sequence length="383" mass="42526">MKEYENGSWTVKTFTRGEKGEGEVGCDTLLTSGFVSENTKLGDRVGISLVDSNNDAVKLPEDLKEAAKDIHSIIMETGVRTRGRLGKEKKGKIKLGVKDSSSNGMLPVQLKIENANGSSVSGTIDSAPNEAPQDGIQTGEIDLSSSDARRNYRDRFRNFARRNASRFAHFASHGELGDCAPDVAGREVPPHEAGSGREDWPRPFSTAMKIIKDHETNKNVKQQGTSSYKGDAVELKWTPKKQESCKCQKQVLSLQKLCLSILSKNADAITSLDFVPDTIRHKIFWFLCDNRRMDAHFLELLIHGSPTEIRVRDCSWLFKELFTKTFEGCNMTNLTVLQFDQCGSCMPDYTLYAALARSPNSLPALTTISLKGAYCRKDDAKVF</sequence>
<dbReference type="OrthoDB" id="10257471at2759"/>
<evidence type="ECO:0000313" key="2">
    <source>
        <dbReference type="EMBL" id="PIN17003.1"/>
    </source>
</evidence>
<dbReference type="EMBL" id="NKXS01001760">
    <property type="protein sequence ID" value="PIN17003.1"/>
    <property type="molecule type" value="Genomic_DNA"/>
</dbReference>
<reference evidence="3" key="1">
    <citation type="journal article" date="2018" name="Gigascience">
        <title>Genome assembly of the Pink Ipe (Handroanthus impetiginosus, Bignoniaceae), a highly valued, ecologically keystone Neotropical timber forest tree.</title>
        <authorList>
            <person name="Silva-Junior O.B."/>
            <person name="Grattapaglia D."/>
            <person name="Novaes E."/>
            <person name="Collevatti R.G."/>
        </authorList>
    </citation>
    <scope>NUCLEOTIDE SEQUENCE [LARGE SCALE GENOMIC DNA]</scope>
    <source>
        <strain evidence="3">cv. UFG-1</strain>
    </source>
</reference>